<protein>
    <recommendedName>
        <fullName evidence="6">Actin-related protein 8</fullName>
    </recommendedName>
</protein>
<dbReference type="OrthoDB" id="2688364at2759"/>
<sequence>MACLKCGEILCNESCMIDPEEIIIFDFGTKLTYFKYVSESKGQLSMHPTVGPLVVPTETTSPPEASINLNCPICSKMVRRKEANDALEASSFERLHKNGQSRIANALSKLSFRNLHCFDTTHSVDDAVLLSETDVPLTCIMQKTLPIQVHSVTPDIGTPVQRRSCRQTDAGCPHGEHLSMYMFLIEHMLKRNPFFHVQSIPFVMCEPTDCDGNMKSELIRYVMCDLKAPGVCFIPKAAATALYLGMDLCLVIDSGAQNTVVSAVVNQCVREDAVVHKCIGGSHATSTLMECLRGQGLDIEIDEANIDSSQVKRELYLAYNPQMEAKKKLPTKTLTIKGSRGDSKLHSEVQLSHQLYQVPEDMYLHMDLVSMVTQAIAPCEASLKRRLLSNIVLTGGNNRLTGLGMRLTRDLQEALPEFAEVIYVIDSRLMTGRTDALIGASYIKNWVGAEWITREDYIVCGPQGCLLNNDII</sequence>
<dbReference type="InterPro" id="IPR004000">
    <property type="entry name" value="Actin"/>
</dbReference>
<name>R7TBI0_CAPTE</name>
<organism evidence="3">
    <name type="scientific">Capitella teleta</name>
    <name type="common">Polychaete worm</name>
    <dbReference type="NCBI Taxonomy" id="283909"/>
    <lineage>
        <taxon>Eukaryota</taxon>
        <taxon>Metazoa</taxon>
        <taxon>Spiralia</taxon>
        <taxon>Lophotrochozoa</taxon>
        <taxon>Annelida</taxon>
        <taxon>Polychaeta</taxon>
        <taxon>Sedentaria</taxon>
        <taxon>Scolecida</taxon>
        <taxon>Capitellidae</taxon>
        <taxon>Capitella</taxon>
    </lineage>
</organism>
<dbReference type="Proteomes" id="UP000014760">
    <property type="component" value="Unassembled WGS sequence"/>
</dbReference>
<dbReference type="AlphaFoldDB" id="R7TBI0"/>
<dbReference type="EnsemblMetazoa" id="CapteT212009">
    <property type="protein sequence ID" value="CapteP212009"/>
    <property type="gene ID" value="CapteG212009"/>
</dbReference>
<comment type="similarity">
    <text evidence="2">Belongs to the actin family.</text>
</comment>
<gene>
    <name evidence="3" type="ORF">CAPTEDRAFT_212009</name>
</gene>
<dbReference type="Pfam" id="PF00022">
    <property type="entry name" value="Actin"/>
    <property type="match status" value="2"/>
</dbReference>
<reference evidence="4" key="3">
    <citation type="submission" date="2015-06" db="UniProtKB">
        <authorList>
            <consortium name="EnsemblMetazoa"/>
        </authorList>
    </citation>
    <scope>IDENTIFICATION</scope>
</reference>
<dbReference type="Gene3D" id="3.90.640.10">
    <property type="entry name" value="Actin, Chain A, domain 4"/>
    <property type="match status" value="1"/>
</dbReference>
<dbReference type="SUPFAM" id="SSF53067">
    <property type="entry name" value="Actin-like ATPase domain"/>
    <property type="match status" value="1"/>
</dbReference>
<dbReference type="InterPro" id="IPR043129">
    <property type="entry name" value="ATPase_NBD"/>
</dbReference>
<dbReference type="STRING" id="283909.R7TBI0"/>
<dbReference type="Gene3D" id="3.30.420.40">
    <property type="match status" value="2"/>
</dbReference>
<evidence type="ECO:0000313" key="3">
    <source>
        <dbReference type="EMBL" id="ELT91098.1"/>
    </source>
</evidence>
<keyword evidence="5" id="KW-1185">Reference proteome</keyword>
<dbReference type="EMBL" id="AMQN01013978">
    <property type="status" value="NOT_ANNOTATED_CDS"/>
    <property type="molecule type" value="Genomic_DNA"/>
</dbReference>
<proteinExistence type="inferred from homology"/>
<comment type="function">
    <text evidence="1">Actins are highly conserved proteins that are involved in various types of cell motility and are ubiquitously expressed in all eukaryotic cells.</text>
</comment>
<evidence type="ECO:0000313" key="5">
    <source>
        <dbReference type="Proteomes" id="UP000014760"/>
    </source>
</evidence>
<evidence type="ECO:0000256" key="2">
    <source>
        <dbReference type="RuleBase" id="RU000487"/>
    </source>
</evidence>
<evidence type="ECO:0000256" key="1">
    <source>
        <dbReference type="ARBA" id="ARBA00003520"/>
    </source>
</evidence>
<reference evidence="3 5" key="2">
    <citation type="journal article" date="2013" name="Nature">
        <title>Insights into bilaterian evolution from three spiralian genomes.</title>
        <authorList>
            <person name="Simakov O."/>
            <person name="Marletaz F."/>
            <person name="Cho S.J."/>
            <person name="Edsinger-Gonzales E."/>
            <person name="Havlak P."/>
            <person name="Hellsten U."/>
            <person name="Kuo D.H."/>
            <person name="Larsson T."/>
            <person name="Lv J."/>
            <person name="Arendt D."/>
            <person name="Savage R."/>
            <person name="Osoegawa K."/>
            <person name="de Jong P."/>
            <person name="Grimwood J."/>
            <person name="Chapman J.A."/>
            <person name="Shapiro H."/>
            <person name="Aerts A."/>
            <person name="Otillar R.P."/>
            <person name="Terry A.Y."/>
            <person name="Boore J.L."/>
            <person name="Grigoriev I.V."/>
            <person name="Lindberg D.R."/>
            <person name="Seaver E.C."/>
            <person name="Weisblat D.A."/>
            <person name="Putnam N.H."/>
            <person name="Rokhsar D.S."/>
        </authorList>
    </citation>
    <scope>NUCLEOTIDE SEQUENCE</scope>
    <source>
        <strain evidence="3 5">I ESC-2004</strain>
    </source>
</reference>
<evidence type="ECO:0008006" key="6">
    <source>
        <dbReference type="Google" id="ProtNLM"/>
    </source>
</evidence>
<evidence type="ECO:0000313" key="4">
    <source>
        <dbReference type="EnsemblMetazoa" id="CapteP212009"/>
    </source>
</evidence>
<dbReference type="EMBL" id="KB310648">
    <property type="protein sequence ID" value="ELT91098.1"/>
    <property type="molecule type" value="Genomic_DNA"/>
</dbReference>
<dbReference type="PANTHER" id="PTHR11937">
    <property type="entry name" value="ACTIN"/>
    <property type="match status" value="1"/>
</dbReference>
<reference evidence="5" key="1">
    <citation type="submission" date="2012-12" db="EMBL/GenBank/DDBJ databases">
        <authorList>
            <person name="Hellsten U."/>
            <person name="Grimwood J."/>
            <person name="Chapman J.A."/>
            <person name="Shapiro H."/>
            <person name="Aerts A."/>
            <person name="Otillar R.P."/>
            <person name="Terry A.Y."/>
            <person name="Boore J.L."/>
            <person name="Simakov O."/>
            <person name="Marletaz F."/>
            <person name="Cho S.-J."/>
            <person name="Edsinger-Gonzales E."/>
            <person name="Havlak P."/>
            <person name="Kuo D.-H."/>
            <person name="Larsson T."/>
            <person name="Lv J."/>
            <person name="Arendt D."/>
            <person name="Savage R."/>
            <person name="Osoegawa K."/>
            <person name="de Jong P."/>
            <person name="Lindberg D.R."/>
            <person name="Seaver E.C."/>
            <person name="Weisblat D.A."/>
            <person name="Putnam N.H."/>
            <person name="Grigoriev I.V."/>
            <person name="Rokhsar D.S."/>
        </authorList>
    </citation>
    <scope>NUCLEOTIDE SEQUENCE</scope>
    <source>
        <strain evidence="5">I ESC-2004</strain>
    </source>
</reference>
<dbReference type="HOGENOM" id="CLU_474379_0_0_1"/>
<dbReference type="SMART" id="SM00268">
    <property type="entry name" value="ACTIN"/>
    <property type="match status" value="1"/>
</dbReference>
<accession>R7TBI0</accession>